<evidence type="ECO:0000313" key="1">
    <source>
        <dbReference type="EMBL" id="KAI5671079.1"/>
    </source>
</evidence>
<gene>
    <name evidence="1" type="ORF">M9H77_11443</name>
</gene>
<keyword evidence="2" id="KW-1185">Reference proteome</keyword>
<sequence length="137" mass="15490">MKFDPDTKAICGQNILDEITYKVAVYRQQQVSGDTKPTNPFGQLASMLKLQKEVIPKEDLIKSYMQDLKKELIKHLLPTDRTDISMASSSNEDVLAGESQDPDDDNDDDIMDDDIIDEAKIDQMIKEIADKTKQALK</sequence>
<organism evidence="1 2">
    <name type="scientific">Catharanthus roseus</name>
    <name type="common">Madagascar periwinkle</name>
    <name type="synonym">Vinca rosea</name>
    <dbReference type="NCBI Taxonomy" id="4058"/>
    <lineage>
        <taxon>Eukaryota</taxon>
        <taxon>Viridiplantae</taxon>
        <taxon>Streptophyta</taxon>
        <taxon>Embryophyta</taxon>
        <taxon>Tracheophyta</taxon>
        <taxon>Spermatophyta</taxon>
        <taxon>Magnoliopsida</taxon>
        <taxon>eudicotyledons</taxon>
        <taxon>Gunneridae</taxon>
        <taxon>Pentapetalae</taxon>
        <taxon>asterids</taxon>
        <taxon>lamiids</taxon>
        <taxon>Gentianales</taxon>
        <taxon>Apocynaceae</taxon>
        <taxon>Rauvolfioideae</taxon>
        <taxon>Vinceae</taxon>
        <taxon>Catharanthinae</taxon>
        <taxon>Catharanthus</taxon>
    </lineage>
</organism>
<evidence type="ECO:0000313" key="2">
    <source>
        <dbReference type="Proteomes" id="UP001060085"/>
    </source>
</evidence>
<accession>A0ACC0BEN2</accession>
<dbReference type="Proteomes" id="UP001060085">
    <property type="component" value="Linkage Group LG03"/>
</dbReference>
<dbReference type="EMBL" id="CM044703">
    <property type="protein sequence ID" value="KAI5671079.1"/>
    <property type="molecule type" value="Genomic_DNA"/>
</dbReference>
<reference evidence="2" key="1">
    <citation type="journal article" date="2023" name="Nat. Plants">
        <title>Single-cell RNA sequencing provides a high-resolution roadmap for understanding the multicellular compartmentation of specialized metabolism.</title>
        <authorList>
            <person name="Sun S."/>
            <person name="Shen X."/>
            <person name="Li Y."/>
            <person name="Li Y."/>
            <person name="Wang S."/>
            <person name="Li R."/>
            <person name="Zhang H."/>
            <person name="Shen G."/>
            <person name="Guo B."/>
            <person name="Wei J."/>
            <person name="Xu J."/>
            <person name="St-Pierre B."/>
            <person name="Chen S."/>
            <person name="Sun C."/>
        </authorList>
    </citation>
    <scope>NUCLEOTIDE SEQUENCE [LARGE SCALE GENOMIC DNA]</scope>
</reference>
<protein>
    <submittedName>
        <fullName evidence="1">Uncharacterized protein</fullName>
    </submittedName>
</protein>
<proteinExistence type="predicted"/>
<name>A0ACC0BEN2_CATRO</name>
<comment type="caution">
    <text evidence="1">The sequence shown here is derived from an EMBL/GenBank/DDBJ whole genome shotgun (WGS) entry which is preliminary data.</text>
</comment>